<dbReference type="Gene3D" id="1.20.1250.20">
    <property type="entry name" value="MFS general substrate transporter like domains"/>
    <property type="match status" value="1"/>
</dbReference>
<keyword evidence="5 7" id="KW-0472">Membrane</keyword>
<feature type="transmembrane region" description="Helical" evidence="7">
    <location>
        <begin position="419"/>
        <end position="444"/>
    </location>
</feature>
<feature type="region of interest" description="Disordered" evidence="6">
    <location>
        <begin position="27"/>
        <end position="51"/>
    </location>
</feature>
<dbReference type="EMBL" id="CP099420">
    <property type="protein sequence ID" value="USW50954.1"/>
    <property type="molecule type" value="Genomic_DNA"/>
</dbReference>
<dbReference type="InterPro" id="IPR036259">
    <property type="entry name" value="MFS_trans_sf"/>
</dbReference>
<keyword evidence="3 7" id="KW-0812">Transmembrane</keyword>
<dbReference type="PROSITE" id="PS50850">
    <property type="entry name" value="MFS"/>
    <property type="match status" value="1"/>
</dbReference>
<protein>
    <submittedName>
        <fullName evidence="9">Major facilitator superfamily, MFS transporter superfamily</fullName>
    </submittedName>
</protein>
<evidence type="ECO:0000313" key="9">
    <source>
        <dbReference type="EMBL" id="USW50954.1"/>
    </source>
</evidence>
<dbReference type="CDD" id="cd17330">
    <property type="entry name" value="MFS_SLC46_TetA_like"/>
    <property type="match status" value="1"/>
</dbReference>
<feature type="transmembrane region" description="Helical" evidence="7">
    <location>
        <begin position="155"/>
        <end position="175"/>
    </location>
</feature>
<evidence type="ECO:0000256" key="2">
    <source>
        <dbReference type="ARBA" id="ARBA00022448"/>
    </source>
</evidence>
<evidence type="ECO:0000313" key="10">
    <source>
        <dbReference type="Proteomes" id="UP001056384"/>
    </source>
</evidence>
<dbReference type="PANTHER" id="PTHR23504:SF3">
    <property type="entry name" value="MAJOR FACILITATOR SUPERFAMILY (MFS) PROFILE DOMAIN-CONTAINING PROTEIN"/>
    <property type="match status" value="1"/>
</dbReference>
<reference evidence="9" key="1">
    <citation type="submission" date="2022-06" db="EMBL/GenBank/DDBJ databases">
        <title>Complete genome sequences of two strains of the flax pathogen Septoria linicola.</title>
        <authorList>
            <person name="Lapalu N."/>
            <person name="Simon A."/>
            <person name="Demenou B."/>
            <person name="Paumier D."/>
            <person name="Guillot M.-P."/>
            <person name="Gout L."/>
            <person name="Valade R."/>
        </authorList>
    </citation>
    <scope>NUCLEOTIDE SEQUENCE</scope>
    <source>
        <strain evidence="9">SE15195</strain>
    </source>
</reference>
<evidence type="ECO:0000256" key="4">
    <source>
        <dbReference type="ARBA" id="ARBA00022989"/>
    </source>
</evidence>
<feature type="transmembrane region" description="Helical" evidence="7">
    <location>
        <begin position="130"/>
        <end position="149"/>
    </location>
</feature>
<evidence type="ECO:0000256" key="1">
    <source>
        <dbReference type="ARBA" id="ARBA00004141"/>
    </source>
</evidence>
<proteinExistence type="predicted"/>
<feature type="transmembrane region" description="Helical" evidence="7">
    <location>
        <begin position="187"/>
        <end position="209"/>
    </location>
</feature>
<feature type="transmembrane region" description="Helical" evidence="7">
    <location>
        <begin position="382"/>
        <end position="407"/>
    </location>
</feature>
<feature type="compositionally biased region" description="Low complexity" evidence="6">
    <location>
        <begin position="27"/>
        <end position="39"/>
    </location>
</feature>
<organism evidence="9 10">
    <name type="scientific">Septoria linicola</name>
    <dbReference type="NCBI Taxonomy" id="215465"/>
    <lineage>
        <taxon>Eukaryota</taxon>
        <taxon>Fungi</taxon>
        <taxon>Dikarya</taxon>
        <taxon>Ascomycota</taxon>
        <taxon>Pezizomycotina</taxon>
        <taxon>Dothideomycetes</taxon>
        <taxon>Dothideomycetidae</taxon>
        <taxon>Mycosphaerellales</taxon>
        <taxon>Mycosphaerellaceae</taxon>
        <taxon>Septoria</taxon>
    </lineage>
</organism>
<dbReference type="PRINTS" id="PR01035">
    <property type="entry name" value="TCRTETA"/>
</dbReference>
<keyword evidence="2" id="KW-0813">Transport</keyword>
<feature type="transmembrane region" description="Helical" evidence="7">
    <location>
        <begin position="456"/>
        <end position="475"/>
    </location>
</feature>
<dbReference type="SUPFAM" id="SSF103473">
    <property type="entry name" value="MFS general substrate transporter"/>
    <property type="match status" value="1"/>
</dbReference>
<feature type="transmembrane region" description="Helical" evidence="7">
    <location>
        <begin position="352"/>
        <end position="370"/>
    </location>
</feature>
<keyword evidence="10" id="KW-1185">Reference proteome</keyword>
<dbReference type="OrthoDB" id="419616at2759"/>
<name>A0A9Q9EIC5_9PEZI</name>
<dbReference type="InterPro" id="IPR011701">
    <property type="entry name" value="MFS"/>
</dbReference>
<gene>
    <name evidence="9" type="ORF">Slin15195_G042730</name>
</gene>
<sequence>MAAKADPAKDTSSVNAASEATPLLAAPASAPPADYATTDGQANGHASTETEHKPMPYTQVLVLCYASLAEPVAYFGIFPFINQMFARNGGLAEEDVGFWSGAIESLFSLVQMILMIFYGRMADRLGRKPVLVFSLAGVSVATALFGVSTTIWQMIMFRCLAGFFAGSVVTVRTMLSEITTKETQGRAFSWYMFTRNLGIFVGPLLGGGLANPADQFPATLGKVQFFIDYPYALATFVSGLLCLSGTLTVLFFSKETLIRKKADDSKPPMTTVQVLRAPGVGLVLYILGHTMVLALGYTAVSPVVMYEPIESSGFAFSPAQISYFLATAGASQALWILLVFPPLQKKYGSTKVLSWCSILWPFFMAAYPVMNELLRHDMATAFWVATPFVLIGGSGVAMAFAAVQLLINDVSPKQEVLATVNALALTVTCGVRAVAPALFTSIYAWGIRLGWIDGHLVWVIIITIAAGLNIAVRFLPKEGDDRPAKVDQRAEE</sequence>
<dbReference type="Pfam" id="PF07690">
    <property type="entry name" value="MFS_1"/>
    <property type="match status" value="1"/>
</dbReference>
<dbReference type="GO" id="GO:0016020">
    <property type="term" value="C:membrane"/>
    <property type="evidence" value="ECO:0007669"/>
    <property type="project" value="UniProtKB-SubCell"/>
</dbReference>
<evidence type="ECO:0000256" key="6">
    <source>
        <dbReference type="SAM" id="MobiDB-lite"/>
    </source>
</evidence>
<feature type="transmembrane region" description="Helical" evidence="7">
    <location>
        <begin position="274"/>
        <end position="300"/>
    </location>
</feature>
<feature type="transmembrane region" description="Helical" evidence="7">
    <location>
        <begin position="96"/>
        <end position="118"/>
    </location>
</feature>
<feature type="transmembrane region" description="Helical" evidence="7">
    <location>
        <begin position="229"/>
        <end position="253"/>
    </location>
</feature>
<dbReference type="InterPro" id="IPR001958">
    <property type="entry name" value="Tet-R_TetA/multi-R_MdtG-like"/>
</dbReference>
<evidence type="ECO:0000256" key="5">
    <source>
        <dbReference type="ARBA" id="ARBA00023136"/>
    </source>
</evidence>
<evidence type="ECO:0000256" key="7">
    <source>
        <dbReference type="SAM" id="Phobius"/>
    </source>
</evidence>
<dbReference type="InterPro" id="IPR020846">
    <property type="entry name" value="MFS_dom"/>
</dbReference>
<evidence type="ECO:0000259" key="8">
    <source>
        <dbReference type="PROSITE" id="PS50850"/>
    </source>
</evidence>
<evidence type="ECO:0000256" key="3">
    <source>
        <dbReference type="ARBA" id="ARBA00022692"/>
    </source>
</evidence>
<dbReference type="GO" id="GO:0022857">
    <property type="term" value="F:transmembrane transporter activity"/>
    <property type="evidence" value="ECO:0007669"/>
    <property type="project" value="InterPro"/>
</dbReference>
<feature type="transmembrane region" description="Helical" evidence="7">
    <location>
        <begin position="320"/>
        <end position="340"/>
    </location>
</feature>
<keyword evidence="4 7" id="KW-1133">Transmembrane helix</keyword>
<feature type="transmembrane region" description="Helical" evidence="7">
    <location>
        <begin position="60"/>
        <end position="81"/>
    </location>
</feature>
<comment type="subcellular location">
    <subcellularLocation>
        <location evidence="1">Membrane</location>
        <topology evidence="1">Multi-pass membrane protein</topology>
    </subcellularLocation>
</comment>
<accession>A0A9Q9EIC5</accession>
<dbReference type="PANTHER" id="PTHR23504">
    <property type="entry name" value="MAJOR FACILITATOR SUPERFAMILY DOMAIN-CONTAINING PROTEIN 10"/>
    <property type="match status" value="1"/>
</dbReference>
<dbReference type="Proteomes" id="UP001056384">
    <property type="component" value="Chromosome 3"/>
</dbReference>
<feature type="domain" description="Major facilitator superfamily (MFS) profile" evidence="8">
    <location>
        <begin position="59"/>
        <end position="479"/>
    </location>
</feature>
<dbReference type="AlphaFoldDB" id="A0A9Q9EIC5"/>